<dbReference type="GeneID" id="94193241"/>
<gene>
    <name evidence="2" type="ORF">BcabD6B2_11930</name>
</gene>
<sequence length="407" mass="45525">MASAGEALPVPEGAADQGDQSSPRSDAGDAADPIYYLYPEDVCWWEEEQPAPRRAVAEDTWEHLPPPPDCLLETVHRLNDTHIRSPFLYARRPHEYKSEAYALYRRPVPPKERENEPRCTITPIADSGDAEAAARPPEATEEPIRRRVNIELSPVKSQAVASEPRKTLRERLRDGEVVFYEDFVEREIARDYCRLFGQPFSVPRHDWGGGDFFFGEYVPPLANARKDAAVPDDEDAPSEATVEPVEVPVKHREVDSLILADATLDPKQRQELLDGEIGSLYSCIPSSAVRQRHPKDRLVSFHHLRTYACMIDSVTKCPLIHLELQSALQQGWSPEQETVKLQATPKTGQGPPDPYAVTPEQVAQAKEILASRLKPKVASSSKVNLTMSRRQAANKEVVQVGGGRYEV</sequence>
<dbReference type="EMBL" id="BPLF01000001">
    <property type="protein sequence ID" value="GIX61758.1"/>
    <property type="molecule type" value="Genomic_DNA"/>
</dbReference>
<comment type="caution">
    <text evidence="2">The sequence shown here is derived from an EMBL/GenBank/DDBJ whole genome shotgun (WGS) entry which is preliminary data.</text>
</comment>
<evidence type="ECO:0000313" key="3">
    <source>
        <dbReference type="Proteomes" id="UP001497744"/>
    </source>
</evidence>
<feature type="region of interest" description="Disordered" evidence="1">
    <location>
        <begin position="1"/>
        <end position="31"/>
    </location>
</feature>
<evidence type="ECO:0000256" key="1">
    <source>
        <dbReference type="SAM" id="MobiDB-lite"/>
    </source>
</evidence>
<dbReference type="AlphaFoldDB" id="A0AAV4LPZ6"/>
<proteinExistence type="predicted"/>
<reference evidence="2 3" key="1">
    <citation type="submission" date="2021-06" db="EMBL/GenBank/DDBJ databases">
        <title>Genome sequence of Babesia caballi.</title>
        <authorList>
            <person name="Yamagishi J."/>
            <person name="Kidaka T."/>
            <person name="Ochi A."/>
        </authorList>
    </citation>
    <scope>NUCLEOTIDE SEQUENCE [LARGE SCALE GENOMIC DNA]</scope>
    <source>
        <strain evidence="2">USDA-D6B2</strain>
    </source>
</reference>
<dbReference type="RefSeq" id="XP_067713829.1">
    <property type="nucleotide sequence ID" value="XM_067857728.1"/>
</dbReference>
<name>A0AAV4LPZ6_BABCB</name>
<protein>
    <submittedName>
        <fullName evidence="2">Chromosome segregation protein</fullName>
    </submittedName>
</protein>
<keyword evidence="3" id="KW-1185">Reference proteome</keyword>
<accession>A0AAV4LPZ6</accession>
<organism evidence="2 3">
    <name type="scientific">Babesia caballi</name>
    <dbReference type="NCBI Taxonomy" id="5871"/>
    <lineage>
        <taxon>Eukaryota</taxon>
        <taxon>Sar</taxon>
        <taxon>Alveolata</taxon>
        <taxon>Apicomplexa</taxon>
        <taxon>Aconoidasida</taxon>
        <taxon>Piroplasmida</taxon>
        <taxon>Babesiidae</taxon>
        <taxon>Babesia</taxon>
    </lineage>
</organism>
<dbReference type="Proteomes" id="UP001497744">
    <property type="component" value="Unassembled WGS sequence"/>
</dbReference>
<evidence type="ECO:0000313" key="2">
    <source>
        <dbReference type="EMBL" id="GIX61758.1"/>
    </source>
</evidence>